<dbReference type="EMBL" id="CP132314">
    <property type="protein sequence ID" value="WLS03107.1"/>
    <property type="molecule type" value="Genomic_DNA"/>
</dbReference>
<organism evidence="1 2">
    <name type="scientific">Shinella oryzae</name>
    <dbReference type="NCBI Taxonomy" id="2871820"/>
    <lineage>
        <taxon>Bacteria</taxon>
        <taxon>Pseudomonadati</taxon>
        <taxon>Pseudomonadota</taxon>
        <taxon>Alphaproteobacteria</taxon>
        <taxon>Hyphomicrobiales</taxon>
        <taxon>Rhizobiaceae</taxon>
        <taxon>Shinella</taxon>
    </lineage>
</organism>
<sequence>MALDMNLLRADAVVEEMKAGIVRFTTPGRNFSVLTLFLLSACQRVNSNTSAFRMMASARNYPVAGAILRMQIDTAMRVNGLLLMEEPNDGIERLLGGERYDRLVSKTGEKLRDSVLLKALAKKHAWLPKVYERTSGMVHLSGMQIHHVLDHSNAKHGNDDSLSIDLVIGPNAPHIPEALFQELSEAFLHVTMIASMTTTSILESSDKSINPPLHGAETAGER</sequence>
<accession>A0ABY9K8I1</accession>
<protein>
    <submittedName>
        <fullName evidence="1">Uncharacterized protein</fullName>
    </submittedName>
</protein>
<dbReference type="RefSeq" id="WP_306158608.1">
    <property type="nucleotide sequence ID" value="NZ_CP132314.1"/>
</dbReference>
<evidence type="ECO:0000313" key="1">
    <source>
        <dbReference type="EMBL" id="WLS03107.1"/>
    </source>
</evidence>
<name>A0ABY9K8I1_9HYPH</name>
<reference evidence="1 2" key="1">
    <citation type="submission" date="2023-08" db="EMBL/GenBank/DDBJ databases">
        <title>Pathogen: clinical or host-associated sample.</title>
        <authorList>
            <person name="Hergert J."/>
            <person name="Casey R."/>
            <person name="Wagner J."/>
            <person name="Young E.L."/>
            <person name="Oakeson K.F."/>
        </authorList>
    </citation>
    <scope>NUCLEOTIDE SEQUENCE [LARGE SCALE GENOMIC DNA]</scope>
    <source>
        <strain evidence="1 2">UPHL-collab-2</strain>
    </source>
</reference>
<gene>
    <name evidence="1" type="ORF">Q9315_00220</name>
</gene>
<proteinExistence type="predicted"/>
<evidence type="ECO:0000313" key="2">
    <source>
        <dbReference type="Proteomes" id="UP001225788"/>
    </source>
</evidence>
<dbReference type="Proteomes" id="UP001225788">
    <property type="component" value="Chromosome"/>
</dbReference>
<keyword evidence="2" id="KW-1185">Reference proteome</keyword>